<dbReference type="OrthoDB" id="205514at2759"/>
<dbReference type="FunFam" id="3.30.210.10:FF:000002">
    <property type="entry name" value="DNA polymerase"/>
    <property type="match status" value="1"/>
</dbReference>
<dbReference type="PRINTS" id="PR00869">
    <property type="entry name" value="DNAPOLX"/>
</dbReference>
<dbReference type="PROSITE" id="PS00522">
    <property type="entry name" value="DNA_POLYMERASE_X"/>
    <property type="match status" value="1"/>
</dbReference>
<dbReference type="InterPro" id="IPR002008">
    <property type="entry name" value="DNA_pol_X_beta-like"/>
</dbReference>
<evidence type="ECO:0000256" key="6">
    <source>
        <dbReference type="ARBA" id="ARBA00023125"/>
    </source>
</evidence>
<proteinExistence type="evidence at transcript level"/>
<keyword evidence="7" id="KW-0227">DNA damage</keyword>
<dbReference type="CDD" id="cd00141">
    <property type="entry name" value="NT_POLXc"/>
    <property type="match status" value="1"/>
</dbReference>
<feature type="domain" description="DNA-directed DNA polymerase X" evidence="8">
    <location>
        <begin position="1"/>
        <end position="261"/>
    </location>
</feature>
<dbReference type="Gene3D" id="3.30.460.10">
    <property type="entry name" value="Beta Polymerase, domain 2"/>
    <property type="match status" value="1"/>
</dbReference>
<keyword evidence="2" id="KW-0963">Cytoplasm</keyword>
<accession>T2MHA9</accession>
<dbReference type="PANTHER" id="PTHR11276:SF42">
    <property type="entry name" value="DNA POLYMERASE BETA"/>
    <property type="match status" value="1"/>
</dbReference>
<dbReference type="Pfam" id="PF14792">
    <property type="entry name" value="DNA_pol_B_palm"/>
    <property type="match status" value="1"/>
</dbReference>
<comment type="catalytic activity">
    <reaction evidence="7">
        <text>DNA(n) + a 2'-deoxyribonucleoside 5'-triphosphate = DNA(n+1) + diphosphate</text>
        <dbReference type="Rhea" id="RHEA:22508"/>
        <dbReference type="Rhea" id="RHEA-COMP:17339"/>
        <dbReference type="Rhea" id="RHEA-COMP:17340"/>
        <dbReference type="ChEBI" id="CHEBI:33019"/>
        <dbReference type="ChEBI" id="CHEBI:61560"/>
        <dbReference type="ChEBI" id="CHEBI:173112"/>
        <dbReference type="EC" id="2.7.7.7"/>
    </reaction>
</comment>
<keyword evidence="6" id="KW-0238">DNA-binding</keyword>
<evidence type="ECO:0000256" key="1">
    <source>
        <dbReference type="ARBA" id="ARBA00008323"/>
    </source>
</evidence>
<gene>
    <name evidence="9" type="primary">POLB</name>
</gene>
<keyword evidence="3" id="KW-0237">DNA synthesis</keyword>
<evidence type="ECO:0000256" key="3">
    <source>
        <dbReference type="ARBA" id="ARBA00022634"/>
    </source>
</evidence>
<comment type="subcellular location">
    <subcellularLocation>
        <location evidence="7">Nucleus</location>
    </subcellularLocation>
</comment>
<dbReference type="GO" id="GO:0005634">
    <property type="term" value="C:nucleus"/>
    <property type="evidence" value="ECO:0007669"/>
    <property type="project" value="UniProtKB-SubCell"/>
</dbReference>
<dbReference type="InterPro" id="IPR037160">
    <property type="entry name" value="DNA_Pol_thumb_sf"/>
</dbReference>
<dbReference type="GO" id="GO:0003677">
    <property type="term" value="F:DNA binding"/>
    <property type="evidence" value="ECO:0007669"/>
    <property type="project" value="UniProtKB-UniRule"/>
</dbReference>
<dbReference type="InterPro" id="IPR028207">
    <property type="entry name" value="DNA_pol_B_palm_palm"/>
</dbReference>
<dbReference type="InterPro" id="IPR022312">
    <property type="entry name" value="DNA_pol_X"/>
</dbReference>
<dbReference type="InterPro" id="IPR029398">
    <property type="entry name" value="PolB_thumb"/>
</dbReference>
<keyword evidence="7" id="KW-0234">DNA repair</keyword>
<comment type="function">
    <text evidence="7">DNA polymerase that functions in several pathways of DNA repair. Involved in base excision repair (BER) responsible for repair of lesions that give rise to abasic (AP) sites in DNA. Also contributes to DNA double-strand break repair by non-homologous end joining and homologous recombination. Has both template-dependent and template-independent (terminal transferase) DNA polymerase activities. Has also a 5'-deoxyribose-5-phosphate lyase (dRP lyase) activity.</text>
</comment>
<dbReference type="SUPFAM" id="SSF81301">
    <property type="entry name" value="Nucleotidyltransferase"/>
    <property type="match status" value="1"/>
</dbReference>
<keyword evidence="7" id="KW-0239">DNA-directed DNA polymerase</keyword>
<evidence type="ECO:0000256" key="4">
    <source>
        <dbReference type="ARBA" id="ARBA00022679"/>
    </source>
</evidence>
<dbReference type="GO" id="GO:0006303">
    <property type="term" value="P:double-strand break repair via nonhomologous end joining"/>
    <property type="evidence" value="ECO:0007669"/>
    <property type="project" value="TreeGrafter"/>
</dbReference>
<dbReference type="SMART" id="SM00483">
    <property type="entry name" value="POLXc"/>
    <property type="match status" value="1"/>
</dbReference>
<sequence length="262" mass="30586">IDEIIATGKLEEVHKDDITGKHLNYVDDLMKIFGIGRTKAYELYTKHNIKSIDELKHLIKKGNIKLPESIIKGIKYVDKIKRSIPRSEMDKIYSKLIKVGIMLDPDMDVRMCGSYRREKEESNDIDIIISHPKIITKTQAEKSDLMLRFISVLEEIGFIKDSFTSEDVSTKYMGVCKLAPNSMLRRIDIRFIPQESYHTALLYFTGSDKFNRRMRGVALSMGYTLNEYRLLGNNEIPFKIMSEKDIFDYLNMEYLLPKEREH</sequence>
<dbReference type="EC" id="2.7.7.7" evidence="7"/>
<dbReference type="PANTHER" id="PTHR11276">
    <property type="entry name" value="DNA POLYMERASE TYPE-X FAMILY MEMBER"/>
    <property type="match status" value="1"/>
</dbReference>
<dbReference type="Gene3D" id="1.10.150.20">
    <property type="entry name" value="5' to 3' exonuclease, C-terminal subdomain"/>
    <property type="match status" value="1"/>
</dbReference>
<dbReference type="Gene3D" id="3.30.210.10">
    <property type="entry name" value="DNA polymerase, thumb domain"/>
    <property type="match status" value="1"/>
</dbReference>
<dbReference type="AlphaFoldDB" id="T2MHA9"/>
<evidence type="ECO:0000259" key="8">
    <source>
        <dbReference type="SMART" id="SM00483"/>
    </source>
</evidence>
<keyword evidence="5 7" id="KW-0548">Nucleotidyltransferase</keyword>
<dbReference type="PRINTS" id="PR00870">
    <property type="entry name" value="DNAPOLXBETA"/>
</dbReference>
<evidence type="ECO:0000313" key="9">
    <source>
        <dbReference type="EMBL" id="CDG71491.1"/>
    </source>
</evidence>
<comment type="similarity">
    <text evidence="1 7">Belongs to the DNA polymerase type-X family.</text>
</comment>
<keyword evidence="4 7" id="KW-0808">Transferase</keyword>
<evidence type="ECO:0000256" key="2">
    <source>
        <dbReference type="ARBA" id="ARBA00022490"/>
    </source>
</evidence>
<dbReference type="InterPro" id="IPR002054">
    <property type="entry name" value="DNA-dir_DNA_pol_X"/>
</dbReference>
<dbReference type="Pfam" id="PF10391">
    <property type="entry name" value="DNA_pol_lambd_f"/>
    <property type="match status" value="1"/>
</dbReference>
<organism evidence="9">
    <name type="scientific">Hydra vulgaris</name>
    <name type="common">Hydra</name>
    <name type="synonym">Hydra attenuata</name>
    <dbReference type="NCBI Taxonomy" id="6087"/>
    <lineage>
        <taxon>Eukaryota</taxon>
        <taxon>Metazoa</taxon>
        <taxon>Cnidaria</taxon>
        <taxon>Hydrozoa</taxon>
        <taxon>Hydroidolina</taxon>
        <taxon>Anthoathecata</taxon>
        <taxon>Aplanulata</taxon>
        <taxon>Hydridae</taxon>
        <taxon>Hydra</taxon>
    </lineage>
</organism>
<dbReference type="InterPro" id="IPR043519">
    <property type="entry name" value="NT_sf"/>
</dbReference>
<dbReference type="InterPro" id="IPR019843">
    <property type="entry name" value="DNA_pol-X_BS"/>
</dbReference>
<protein>
    <recommendedName>
        <fullName evidence="7">DNA polymerase</fullName>
        <ecNumber evidence="7">2.7.7.7</ecNumber>
    </recommendedName>
</protein>
<dbReference type="Pfam" id="PF14791">
    <property type="entry name" value="DNA_pol_B_thumb"/>
    <property type="match status" value="1"/>
</dbReference>
<name>T2MHA9_HYDVU</name>
<dbReference type="InterPro" id="IPR018944">
    <property type="entry name" value="DNA_pol_lambd_fingers_domain"/>
</dbReference>
<feature type="non-terminal residue" evidence="9">
    <location>
        <position position="1"/>
    </location>
</feature>
<dbReference type="EMBL" id="HAAD01005259">
    <property type="protein sequence ID" value="CDG71491.1"/>
    <property type="molecule type" value="mRNA"/>
</dbReference>
<evidence type="ECO:0000256" key="5">
    <source>
        <dbReference type="ARBA" id="ARBA00022695"/>
    </source>
</evidence>
<reference evidence="9" key="1">
    <citation type="journal article" date="2013" name="Genome Biol. Evol.">
        <title>Punctuated emergences of genetic and phenotypic innovations in eumetazoan, bilaterian, euteleostome, and hominidae ancestors.</title>
        <authorList>
            <person name="Wenger Y."/>
            <person name="Galliot B."/>
        </authorList>
    </citation>
    <scope>NUCLEOTIDE SEQUENCE</scope>
    <source>
        <tissue evidence="9">Whole animals</tissue>
    </source>
</reference>
<dbReference type="GO" id="GO:0003887">
    <property type="term" value="F:DNA-directed DNA polymerase activity"/>
    <property type="evidence" value="ECO:0007669"/>
    <property type="project" value="UniProtKB-UniRule"/>
</dbReference>
<evidence type="ECO:0000256" key="7">
    <source>
        <dbReference type="RuleBase" id="RU366014"/>
    </source>
</evidence>
<dbReference type="GO" id="GO:0046872">
    <property type="term" value="F:metal ion binding"/>
    <property type="evidence" value="ECO:0007669"/>
    <property type="project" value="UniProtKB-UniRule"/>
</dbReference>
<keyword evidence="7" id="KW-0539">Nucleus</keyword>
<dbReference type="GO" id="GO:0006284">
    <property type="term" value="P:base-excision repair"/>
    <property type="evidence" value="ECO:0007669"/>
    <property type="project" value="TreeGrafter"/>
</dbReference>